<feature type="compositionally biased region" description="Polar residues" evidence="4">
    <location>
        <begin position="20"/>
        <end position="29"/>
    </location>
</feature>
<keyword evidence="7" id="KW-1185">Reference proteome</keyword>
<evidence type="ECO:0000313" key="7">
    <source>
        <dbReference type="Proteomes" id="UP000275267"/>
    </source>
</evidence>
<organism evidence="6 7">
    <name type="scientific">Panicum miliaceum</name>
    <name type="common">Proso millet</name>
    <name type="synonym">Broomcorn millet</name>
    <dbReference type="NCBI Taxonomy" id="4540"/>
    <lineage>
        <taxon>Eukaryota</taxon>
        <taxon>Viridiplantae</taxon>
        <taxon>Streptophyta</taxon>
        <taxon>Embryophyta</taxon>
        <taxon>Tracheophyta</taxon>
        <taxon>Spermatophyta</taxon>
        <taxon>Magnoliopsida</taxon>
        <taxon>Liliopsida</taxon>
        <taxon>Poales</taxon>
        <taxon>Poaceae</taxon>
        <taxon>PACMAD clade</taxon>
        <taxon>Panicoideae</taxon>
        <taxon>Panicodae</taxon>
        <taxon>Paniceae</taxon>
        <taxon>Panicinae</taxon>
        <taxon>Panicum</taxon>
        <taxon>Panicum sect. Panicum</taxon>
    </lineage>
</organism>
<evidence type="ECO:0000259" key="5">
    <source>
        <dbReference type="PROSITE" id="PS51471"/>
    </source>
</evidence>
<feature type="region of interest" description="Disordered" evidence="4">
    <location>
        <begin position="20"/>
        <end position="60"/>
    </location>
</feature>
<keyword evidence="3" id="KW-0560">Oxidoreductase</keyword>
<keyword evidence="2 3" id="KW-0408">Iron</keyword>
<evidence type="ECO:0000256" key="2">
    <source>
        <dbReference type="ARBA" id="ARBA00023004"/>
    </source>
</evidence>
<dbReference type="STRING" id="4540.A0A3L6SVH9"/>
<dbReference type="GO" id="GO:0046872">
    <property type="term" value="F:metal ion binding"/>
    <property type="evidence" value="ECO:0007669"/>
    <property type="project" value="UniProtKB-KW"/>
</dbReference>
<protein>
    <submittedName>
        <fullName evidence="6">S-norcoclaurine synthase 1-like</fullName>
    </submittedName>
</protein>
<evidence type="ECO:0000256" key="1">
    <source>
        <dbReference type="ARBA" id="ARBA00022723"/>
    </source>
</evidence>
<feature type="compositionally biased region" description="Basic residues" evidence="4">
    <location>
        <begin position="36"/>
        <end position="53"/>
    </location>
</feature>
<evidence type="ECO:0000313" key="6">
    <source>
        <dbReference type="EMBL" id="RLN25714.1"/>
    </source>
</evidence>
<name>A0A3L6SVH9_PANMI</name>
<dbReference type="InterPro" id="IPR005123">
    <property type="entry name" value="Oxoglu/Fe-dep_dioxygenase_dom"/>
</dbReference>
<dbReference type="SUPFAM" id="SSF51197">
    <property type="entry name" value="Clavaminate synthase-like"/>
    <property type="match status" value="1"/>
</dbReference>
<sequence>MAHANAGGHLQVPNVQGLAQTWNGSGASTVRQNGGVRRRRRRRLRAPGRRPRQAVRPAVVGRGARKPRLCLPAGFLSAHLQWGCGRADPGREEGHSRVLQAAARGQDGARAAAGRPRGVRPRLRLLRDPEAGLVGHALPHAPPRRVARHAVLARPASVFQVATHDVRRPAAGGPLRFSDLLTTMLGANLICVYRESGYVCRSSVDRFSAEAAKVVSCLLRFMAEDMGVEPERLLELFGGQPQTMKVTYYPPCRQAGQVIGLSPHTDACAMTLLLHVNDVQGLQIRRDDGKWLAVEPLDGALTVFVGDVIEESTANLCYSLLILMDLWCVCLGKVIVK</sequence>
<dbReference type="Gene3D" id="2.60.120.330">
    <property type="entry name" value="B-lactam Antibiotic, Isopenicillin N Synthase, Chain"/>
    <property type="match status" value="1"/>
</dbReference>
<reference evidence="7" key="1">
    <citation type="journal article" date="2019" name="Nat. Commun.">
        <title>The genome of broomcorn millet.</title>
        <authorList>
            <person name="Zou C."/>
            <person name="Miki D."/>
            <person name="Li D."/>
            <person name="Tang Q."/>
            <person name="Xiao L."/>
            <person name="Rajput S."/>
            <person name="Deng P."/>
            <person name="Jia W."/>
            <person name="Huang R."/>
            <person name="Zhang M."/>
            <person name="Sun Y."/>
            <person name="Hu J."/>
            <person name="Fu X."/>
            <person name="Schnable P.S."/>
            <person name="Li F."/>
            <person name="Zhang H."/>
            <person name="Feng B."/>
            <person name="Zhu X."/>
            <person name="Liu R."/>
            <person name="Schnable J.C."/>
            <person name="Zhu J.-K."/>
            <person name="Zhang H."/>
        </authorList>
    </citation>
    <scope>NUCLEOTIDE SEQUENCE [LARGE SCALE GENOMIC DNA]</scope>
</reference>
<dbReference type="EMBL" id="PQIB02000004">
    <property type="protein sequence ID" value="RLN25714.1"/>
    <property type="molecule type" value="Genomic_DNA"/>
</dbReference>
<dbReference type="GO" id="GO:0016491">
    <property type="term" value="F:oxidoreductase activity"/>
    <property type="evidence" value="ECO:0007669"/>
    <property type="project" value="UniProtKB-KW"/>
</dbReference>
<accession>A0A3L6SVH9</accession>
<keyword evidence="1 3" id="KW-0479">Metal-binding</keyword>
<dbReference type="PANTHER" id="PTHR47991">
    <property type="entry name" value="OXOGLUTARATE/IRON-DEPENDENT DIOXYGENASE"/>
    <property type="match status" value="1"/>
</dbReference>
<comment type="caution">
    <text evidence="6">The sequence shown here is derived from an EMBL/GenBank/DDBJ whole genome shotgun (WGS) entry which is preliminary data.</text>
</comment>
<evidence type="ECO:0000256" key="3">
    <source>
        <dbReference type="RuleBase" id="RU003682"/>
    </source>
</evidence>
<proteinExistence type="inferred from homology"/>
<evidence type="ECO:0000256" key="4">
    <source>
        <dbReference type="SAM" id="MobiDB-lite"/>
    </source>
</evidence>
<dbReference type="OrthoDB" id="288590at2759"/>
<dbReference type="InterPro" id="IPR044861">
    <property type="entry name" value="IPNS-like_FE2OG_OXY"/>
</dbReference>
<feature type="domain" description="Fe2OG dioxygenase" evidence="5">
    <location>
        <begin position="240"/>
        <end position="337"/>
    </location>
</feature>
<dbReference type="InterPro" id="IPR027443">
    <property type="entry name" value="IPNS-like_sf"/>
</dbReference>
<comment type="similarity">
    <text evidence="3">Belongs to the iron/ascorbate-dependent oxidoreductase family.</text>
</comment>
<dbReference type="AlphaFoldDB" id="A0A3L6SVH9"/>
<dbReference type="InterPro" id="IPR050295">
    <property type="entry name" value="Plant_2OG-oxidoreductases"/>
</dbReference>
<dbReference type="Pfam" id="PF03171">
    <property type="entry name" value="2OG-FeII_Oxy"/>
    <property type="match status" value="1"/>
</dbReference>
<dbReference type="Proteomes" id="UP000275267">
    <property type="component" value="Unassembled WGS sequence"/>
</dbReference>
<gene>
    <name evidence="6" type="ORF">C2845_PM07G07660</name>
</gene>
<dbReference type="PROSITE" id="PS51471">
    <property type="entry name" value="FE2OG_OXY"/>
    <property type="match status" value="1"/>
</dbReference>